<dbReference type="Proteomes" id="UP000271008">
    <property type="component" value="Unassembled WGS sequence"/>
</dbReference>
<comment type="caution">
    <text evidence="1">The sequence shown here is derived from an EMBL/GenBank/DDBJ whole genome shotgun (WGS) entry which is preliminary data.</text>
</comment>
<evidence type="ECO:0000313" key="1">
    <source>
        <dbReference type="EMBL" id="RRD46081.1"/>
    </source>
</evidence>
<protein>
    <submittedName>
        <fullName evidence="1">Exonuclease</fullName>
    </submittedName>
</protein>
<dbReference type="Gene3D" id="3.40.50.300">
    <property type="entry name" value="P-loop containing nucleotide triphosphate hydrolases"/>
    <property type="match status" value="1"/>
</dbReference>
<dbReference type="AlphaFoldDB" id="A0A3P1WIC7"/>
<sequence>VERLIRASKEVFMASIYASQEAMPDLPGMSDKSLKTIVEEAAGVDRLTRAYAIARERANAAAARMDVTKSKMDACLTLIETAQSEIEAAKASSESWERDRGERL</sequence>
<feature type="non-terminal residue" evidence="1">
    <location>
        <position position="104"/>
    </location>
</feature>
<proteinExistence type="predicted"/>
<feature type="non-terminal residue" evidence="1">
    <location>
        <position position="1"/>
    </location>
</feature>
<reference evidence="1 2" key="1">
    <citation type="submission" date="2018-11" db="EMBL/GenBank/DDBJ databases">
        <title>Enterobacteriaceae from Patient.</title>
        <authorList>
            <person name="Shen C."/>
            <person name="Yang Y."/>
            <person name="Tian G."/>
        </authorList>
    </citation>
    <scope>NUCLEOTIDE SEQUENCE [LARGE SCALE GENOMIC DNA]</scope>
    <source>
        <strain evidence="1 2">GBGD28</strain>
    </source>
</reference>
<name>A0A3P1WIC7_ECOLX</name>
<keyword evidence="1" id="KW-0378">Hydrolase</keyword>
<gene>
    <name evidence="1" type="ORF">EIA08_34670</name>
</gene>
<dbReference type="InterPro" id="IPR027417">
    <property type="entry name" value="P-loop_NTPase"/>
</dbReference>
<evidence type="ECO:0000313" key="2">
    <source>
        <dbReference type="Proteomes" id="UP000271008"/>
    </source>
</evidence>
<dbReference type="EMBL" id="RQTU01001265">
    <property type="protein sequence ID" value="RRD46081.1"/>
    <property type="molecule type" value="Genomic_DNA"/>
</dbReference>
<accession>A0A3P1WIC7</accession>
<dbReference type="GO" id="GO:0004527">
    <property type="term" value="F:exonuclease activity"/>
    <property type="evidence" value="ECO:0007669"/>
    <property type="project" value="UniProtKB-KW"/>
</dbReference>
<keyword evidence="1" id="KW-0540">Nuclease</keyword>
<keyword evidence="1" id="KW-0269">Exonuclease</keyword>
<organism evidence="1 2">
    <name type="scientific">Escherichia coli</name>
    <dbReference type="NCBI Taxonomy" id="562"/>
    <lineage>
        <taxon>Bacteria</taxon>
        <taxon>Pseudomonadati</taxon>
        <taxon>Pseudomonadota</taxon>
        <taxon>Gammaproteobacteria</taxon>
        <taxon>Enterobacterales</taxon>
        <taxon>Enterobacteriaceae</taxon>
        <taxon>Escherichia</taxon>
    </lineage>
</organism>